<dbReference type="EMBL" id="LT607756">
    <property type="protein sequence ID" value="SCG84708.1"/>
    <property type="molecule type" value="Genomic_DNA"/>
</dbReference>
<proteinExistence type="inferred from homology"/>
<reference evidence="4 5" key="1">
    <citation type="submission" date="2016-08" db="EMBL/GenBank/DDBJ databases">
        <authorList>
            <person name="Seilhamer J.J."/>
        </authorList>
    </citation>
    <scope>NUCLEOTIDE SEQUENCE [LARGE SCALE GENOMIC DNA]</scope>
    <source>
        <strain evidence="4">Buetzberg</strain>
    </source>
</reference>
<dbReference type="STRING" id="118062.MCBB_0120"/>
<comment type="function">
    <text evidence="3">Required for formate dehydrogenase (FDH) activity. Acts as a sulfur carrier protein that transfers sulfur from IscS to the molybdenum cofactor prior to its insertion into FDH.</text>
</comment>
<keyword evidence="1 3" id="KW-0963">Cytoplasm</keyword>
<feature type="binding site" evidence="3">
    <location>
        <begin position="230"/>
        <end position="235"/>
    </location>
    <ligand>
        <name>Mo-bis(molybdopterin guanine dinucleotide)</name>
        <dbReference type="ChEBI" id="CHEBI:60539"/>
    </ligand>
</feature>
<dbReference type="GO" id="GO:0006777">
    <property type="term" value="P:Mo-molybdopterin cofactor biosynthetic process"/>
    <property type="evidence" value="ECO:0007669"/>
    <property type="project" value="UniProtKB-UniRule"/>
</dbReference>
<name>A0A1D3KZJ3_9EURY</name>
<dbReference type="InterPro" id="IPR016193">
    <property type="entry name" value="Cytidine_deaminase-like"/>
</dbReference>
<feature type="active site" description="Cysteine persulfide intermediate" evidence="3">
    <location>
        <position position="97"/>
    </location>
</feature>
<dbReference type="Proteomes" id="UP000094707">
    <property type="component" value="Chromosome I"/>
</dbReference>
<dbReference type="NCBIfam" id="TIGR00129">
    <property type="entry name" value="fdhD_narQ"/>
    <property type="match status" value="1"/>
</dbReference>
<comment type="similarity">
    <text evidence="3">Belongs to the FdhD family.</text>
</comment>
<keyword evidence="4" id="KW-0808">Transferase</keyword>
<dbReference type="GO" id="GO:0016783">
    <property type="term" value="F:sulfurtransferase activity"/>
    <property type="evidence" value="ECO:0007669"/>
    <property type="project" value="InterPro"/>
</dbReference>
<dbReference type="InterPro" id="IPR003786">
    <property type="entry name" value="FdhD"/>
</dbReference>
<evidence type="ECO:0000256" key="2">
    <source>
        <dbReference type="ARBA" id="ARBA00023150"/>
    </source>
</evidence>
<dbReference type="HAMAP" id="MF_00187">
    <property type="entry name" value="FdhD"/>
    <property type="match status" value="1"/>
</dbReference>
<protein>
    <recommendedName>
        <fullName evidence="3">Sulfur carrier protein FdhD</fullName>
    </recommendedName>
</protein>
<dbReference type="GO" id="GO:0097163">
    <property type="term" value="F:sulfur carrier activity"/>
    <property type="evidence" value="ECO:0007669"/>
    <property type="project" value="UniProtKB-UniRule"/>
</dbReference>
<accession>A0A1D3KZJ3</accession>
<dbReference type="Gene3D" id="3.40.140.10">
    <property type="entry name" value="Cytidine Deaminase, domain 2"/>
    <property type="match status" value="1"/>
</dbReference>
<evidence type="ECO:0000256" key="3">
    <source>
        <dbReference type="HAMAP-Rule" id="MF_00187"/>
    </source>
</evidence>
<evidence type="ECO:0000256" key="1">
    <source>
        <dbReference type="ARBA" id="ARBA00022490"/>
    </source>
</evidence>
<dbReference type="PANTHER" id="PTHR30592">
    <property type="entry name" value="FORMATE DEHYDROGENASE"/>
    <property type="match status" value="1"/>
</dbReference>
<evidence type="ECO:0000313" key="4">
    <source>
        <dbReference type="EMBL" id="SCG84708.1"/>
    </source>
</evidence>
<sequence>MFRNIKAIRVGKETFERDEKIVNDEEIEINVNGLAFGRFSVSPNFLREFAVGYLAGQGLIDSIDNLKKIDVDQNTINIEIDLQDFDIRREMVMSSDCFGGWRGKIEFVDEVVSDYAISKDQILGAFKKLKEESRVWKETGGTHIAALVTEEDFITIEDVSRHVAIDKVVGSGLLKGVDFSRSFIVSSGRMPSDMVMKVARMGIPILTSKAAPTASGLMAAEESGLTIVGFVRGGRFNIYTHPQRILF</sequence>
<evidence type="ECO:0000313" key="5">
    <source>
        <dbReference type="Proteomes" id="UP000094707"/>
    </source>
</evidence>
<organism evidence="4 5">
    <name type="scientific">Methanobacterium congolense</name>
    <dbReference type="NCBI Taxonomy" id="118062"/>
    <lineage>
        <taxon>Archaea</taxon>
        <taxon>Methanobacteriati</taxon>
        <taxon>Methanobacteriota</taxon>
        <taxon>Methanomada group</taxon>
        <taxon>Methanobacteria</taxon>
        <taxon>Methanobacteriales</taxon>
        <taxon>Methanobacteriaceae</taxon>
        <taxon>Methanobacterium</taxon>
    </lineage>
</organism>
<gene>
    <name evidence="3 4" type="primary">fdhD</name>
    <name evidence="4" type="ORF">MCBB_0120</name>
</gene>
<dbReference type="SUPFAM" id="SSF53927">
    <property type="entry name" value="Cytidine deaminase-like"/>
    <property type="match status" value="1"/>
</dbReference>
<dbReference type="Pfam" id="PF02634">
    <property type="entry name" value="FdhD-NarQ"/>
    <property type="match status" value="1"/>
</dbReference>
<dbReference type="KEGG" id="mcub:MCBB_0120"/>
<dbReference type="AlphaFoldDB" id="A0A1D3KZJ3"/>
<keyword evidence="5" id="KW-1185">Reference proteome</keyword>
<dbReference type="GO" id="GO:0005737">
    <property type="term" value="C:cytoplasm"/>
    <property type="evidence" value="ECO:0007669"/>
    <property type="project" value="UniProtKB-SubCell"/>
</dbReference>
<dbReference type="PANTHER" id="PTHR30592:SF1">
    <property type="entry name" value="SULFUR CARRIER PROTEIN FDHD"/>
    <property type="match status" value="1"/>
</dbReference>
<keyword evidence="2 3" id="KW-0501">Molybdenum cofactor biosynthesis</keyword>
<dbReference type="Gene3D" id="3.10.20.10">
    <property type="match status" value="1"/>
</dbReference>
<dbReference type="PIRSF" id="PIRSF015626">
    <property type="entry name" value="FdhD"/>
    <property type="match status" value="1"/>
</dbReference>
<comment type="subcellular location">
    <subcellularLocation>
        <location evidence="3">Cytoplasm</location>
    </subcellularLocation>
</comment>